<feature type="region of interest" description="Disordered" evidence="1">
    <location>
        <begin position="40"/>
        <end position="60"/>
    </location>
</feature>
<evidence type="ECO:0000313" key="2">
    <source>
        <dbReference type="EMBL" id="SPR01547.1"/>
    </source>
</evidence>
<organism evidence="2 3">
    <name type="scientific">Plasmodiophora brassicae</name>
    <name type="common">Clubroot disease agent</name>
    <dbReference type="NCBI Taxonomy" id="37360"/>
    <lineage>
        <taxon>Eukaryota</taxon>
        <taxon>Sar</taxon>
        <taxon>Rhizaria</taxon>
        <taxon>Endomyxa</taxon>
        <taxon>Phytomyxea</taxon>
        <taxon>Plasmodiophorida</taxon>
        <taxon>Plasmodiophoridae</taxon>
        <taxon>Plasmodiophora</taxon>
    </lineage>
</organism>
<evidence type="ECO:0000256" key="1">
    <source>
        <dbReference type="SAM" id="MobiDB-lite"/>
    </source>
</evidence>
<name>A0A3P3YMW7_PLABS</name>
<reference evidence="2 3" key="1">
    <citation type="submission" date="2018-03" db="EMBL/GenBank/DDBJ databases">
        <authorList>
            <person name="Fogelqvist J."/>
        </authorList>
    </citation>
    <scope>NUCLEOTIDE SEQUENCE [LARGE SCALE GENOMIC DNA]</scope>
</reference>
<sequence length="195" mass="22571">MTSAVSATGTTAVLTSSPKALVSTMTSAAPSQLKAVAATPRTITPGLARREQNRTGRSQDKLRLLGANFVGQTPSPVSSYTAKRRQNLDHFIERAEQNVSGGIDMAQLVLMMEERAEKRQEEREEREEQSRREREEREHIRQQEKDEREERERIRQEEKEEREMRYRQQEDDRRARLEQMQMAIMAKLFGDIAKP</sequence>
<dbReference type="AlphaFoldDB" id="A0A3P3YMW7"/>
<gene>
    <name evidence="2" type="ORF">PLBR_LOCUS8762</name>
</gene>
<geneLocation type="mitochondrion" evidence="2"/>
<feature type="region of interest" description="Disordered" evidence="1">
    <location>
        <begin position="119"/>
        <end position="173"/>
    </location>
</feature>
<keyword evidence="2" id="KW-0496">Mitochondrion</keyword>
<dbReference type="Proteomes" id="UP000290189">
    <property type="component" value="Unassembled WGS sequence"/>
</dbReference>
<evidence type="ECO:0000313" key="3">
    <source>
        <dbReference type="Proteomes" id="UP000290189"/>
    </source>
</evidence>
<protein>
    <submittedName>
        <fullName evidence="2">Uncharacterized protein</fullName>
    </submittedName>
</protein>
<accession>A0A3P3YMW7</accession>
<feature type="compositionally biased region" description="Basic and acidic residues" evidence="1">
    <location>
        <begin position="48"/>
        <end position="60"/>
    </location>
</feature>
<dbReference type="EMBL" id="OVEO01000018">
    <property type="protein sequence ID" value="SPR01547.1"/>
    <property type="molecule type" value="Genomic_DNA"/>
</dbReference>
<proteinExistence type="predicted"/>